<dbReference type="GO" id="GO:0003700">
    <property type="term" value="F:DNA-binding transcription factor activity"/>
    <property type="evidence" value="ECO:0007669"/>
    <property type="project" value="TreeGrafter"/>
</dbReference>
<accession>A0A6N6M7W9</accession>
<evidence type="ECO:0000259" key="1">
    <source>
        <dbReference type="PROSITE" id="PS50042"/>
    </source>
</evidence>
<dbReference type="InterPro" id="IPR050397">
    <property type="entry name" value="Env_Response_Regulators"/>
</dbReference>
<keyword evidence="3" id="KW-1185">Reference proteome</keyword>
<dbReference type="CDD" id="cd00038">
    <property type="entry name" value="CAP_ED"/>
    <property type="match status" value="1"/>
</dbReference>
<dbReference type="SMART" id="SM00100">
    <property type="entry name" value="cNMP"/>
    <property type="match status" value="1"/>
</dbReference>
<dbReference type="PANTHER" id="PTHR24567:SF76">
    <property type="entry name" value="CYCLIC NUCLEOTIDE-BINDING DOMAIN PROTEIN"/>
    <property type="match status" value="1"/>
</dbReference>
<dbReference type="RefSeq" id="WP_151167067.1">
    <property type="nucleotide sequence ID" value="NZ_WACR01000004.1"/>
</dbReference>
<sequence>MFQKLHSLVEQFVSLTDSEKKEFENAFIYREVPRNFTLVHESEIADELYFINSGLLRLYYNKDGEHITAYIFREHLFSTCFQSFLEGAPGNQNLESMEDCELLVLKKDKLEELYERIPKINILVRKIAEQRFINAQRILSSFILESPEQRYKKFAQHNSDLFLRIPHHIIASYLGITPVSLSRIRKRLIESGN</sequence>
<evidence type="ECO:0000313" key="2">
    <source>
        <dbReference type="EMBL" id="KAB1064748.1"/>
    </source>
</evidence>
<dbReference type="PROSITE" id="PS50042">
    <property type="entry name" value="CNMP_BINDING_3"/>
    <property type="match status" value="1"/>
</dbReference>
<gene>
    <name evidence="2" type="ORF">F3059_05170</name>
</gene>
<dbReference type="InterPro" id="IPR014710">
    <property type="entry name" value="RmlC-like_jellyroll"/>
</dbReference>
<dbReference type="OrthoDB" id="1092431at2"/>
<dbReference type="InterPro" id="IPR018490">
    <property type="entry name" value="cNMP-bd_dom_sf"/>
</dbReference>
<dbReference type="Gene3D" id="2.60.120.10">
    <property type="entry name" value="Jelly Rolls"/>
    <property type="match status" value="1"/>
</dbReference>
<dbReference type="InterPro" id="IPR000595">
    <property type="entry name" value="cNMP-bd_dom"/>
</dbReference>
<dbReference type="InterPro" id="IPR036388">
    <property type="entry name" value="WH-like_DNA-bd_sf"/>
</dbReference>
<protein>
    <submittedName>
        <fullName evidence="2">Crp/Fnr family transcriptional regulator</fullName>
    </submittedName>
</protein>
<dbReference type="Pfam" id="PF00027">
    <property type="entry name" value="cNMP_binding"/>
    <property type="match status" value="1"/>
</dbReference>
<reference evidence="2 3" key="1">
    <citation type="submission" date="2019-09" db="EMBL/GenBank/DDBJ databases">
        <title>Genomes of Cryomorphaceae.</title>
        <authorList>
            <person name="Bowman J.P."/>
        </authorList>
    </citation>
    <scope>NUCLEOTIDE SEQUENCE [LARGE SCALE GENOMIC DNA]</scope>
    <source>
        <strain evidence="2 3">KCTC 52047</strain>
    </source>
</reference>
<evidence type="ECO:0000313" key="3">
    <source>
        <dbReference type="Proteomes" id="UP000435357"/>
    </source>
</evidence>
<dbReference type="Gene3D" id="1.10.10.10">
    <property type="entry name" value="Winged helix-like DNA-binding domain superfamily/Winged helix DNA-binding domain"/>
    <property type="match status" value="1"/>
</dbReference>
<name>A0A6N6M7W9_9FLAO</name>
<organism evidence="2 3">
    <name type="scientific">Salibacter halophilus</name>
    <dbReference type="NCBI Taxonomy" id="1803916"/>
    <lineage>
        <taxon>Bacteria</taxon>
        <taxon>Pseudomonadati</taxon>
        <taxon>Bacteroidota</taxon>
        <taxon>Flavobacteriia</taxon>
        <taxon>Flavobacteriales</taxon>
        <taxon>Salibacteraceae</taxon>
        <taxon>Salibacter</taxon>
    </lineage>
</organism>
<dbReference type="SUPFAM" id="SSF51206">
    <property type="entry name" value="cAMP-binding domain-like"/>
    <property type="match status" value="1"/>
</dbReference>
<feature type="domain" description="Cyclic nucleotide-binding" evidence="1">
    <location>
        <begin position="11"/>
        <end position="113"/>
    </location>
</feature>
<dbReference type="PANTHER" id="PTHR24567">
    <property type="entry name" value="CRP FAMILY TRANSCRIPTIONAL REGULATORY PROTEIN"/>
    <property type="match status" value="1"/>
</dbReference>
<dbReference type="EMBL" id="WACR01000004">
    <property type="protein sequence ID" value="KAB1064748.1"/>
    <property type="molecule type" value="Genomic_DNA"/>
</dbReference>
<dbReference type="AlphaFoldDB" id="A0A6N6M7W9"/>
<proteinExistence type="predicted"/>
<dbReference type="GO" id="GO:0005829">
    <property type="term" value="C:cytosol"/>
    <property type="evidence" value="ECO:0007669"/>
    <property type="project" value="TreeGrafter"/>
</dbReference>
<comment type="caution">
    <text evidence="2">The sequence shown here is derived from an EMBL/GenBank/DDBJ whole genome shotgun (WGS) entry which is preliminary data.</text>
</comment>
<dbReference type="Proteomes" id="UP000435357">
    <property type="component" value="Unassembled WGS sequence"/>
</dbReference>